<evidence type="ECO:0000313" key="2">
    <source>
        <dbReference type="EMBL" id="APA99822.1"/>
    </source>
</evidence>
<dbReference type="GO" id="GO:0051701">
    <property type="term" value="P:biological process involved in interaction with host"/>
    <property type="evidence" value="ECO:0007669"/>
    <property type="project" value="TreeGrafter"/>
</dbReference>
<gene>
    <name evidence="2" type="ORF">NS506_05779</name>
    <name evidence="3" type="ORF">NSK11_contig00116-0008</name>
</gene>
<sequence length="333" mass="35592">MGTTPRQALWRLLVAAAVSAVLFVGVVNALRNPVAGETTSYTADFVDVSGLRVGSDVRRQGVQVGKVTSIDIRHQGGSNIAVVGFALQQHYRLTTASHLAVKFQNLSGSRYLDFSETATTAGLPVAIRHATTEMTTSSFDITTLFHGLEPVLRTLNPGEIDKLAANVSAFLDGADATDLVASVRKIADYTVDRQQVVSTLVANIASISDTMKGKSDRVLEFIENFDLALDKTMTVLDQFYATATYGPVFVDAVNRLMSGLGLHEGTDLDALLKPALAQLQDAPQTLRMLPSMLSGLEQLSSSTVDTRCTNGPAALPRAVQVLLAGQQVVLCNR</sequence>
<feature type="domain" description="Mce/MlaD" evidence="1">
    <location>
        <begin position="38"/>
        <end position="115"/>
    </location>
</feature>
<dbReference type="EMBL" id="BBYQ01000116">
    <property type="protein sequence ID" value="GAP31485.1"/>
    <property type="molecule type" value="Genomic_DNA"/>
</dbReference>
<dbReference type="AlphaFoldDB" id="A0A0B8NIF5"/>
<dbReference type="InterPro" id="IPR003399">
    <property type="entry name" value="Mce/MlaD"/>
</dbReference>
<accession>A0A0B8NIF5</accession>
<protein>
    <submittedName>
        <fullName evidence="3">Mce family protein</fullName>
    </submittedName>
</protein>
<dbReference type="GeneID" id="93376285"/>
<reference evidence="2 5" key="3">
    <citation type="submission" date="2016-10" db="EMBL/GenBank/DDBJ databases">
        <title>Genome sequence of Nocardia seriolae strain EM150506, isolated from Anguila japonica.</title>
        <authorList>
            <person name="Han H.-J."/>
        </authorList>
    </citation>
    <scope>NUCLEOTIDE SEQUENCE [LARGE SCALE GENOMIC DNA]</scope>
    <source>
        <strain evidence="2 5">EM150506</strain>
    </source>
</reference>
<dbReference type="Proteomes" id="UP000180166">
    <property type="component" value="Chromosome"/>
</dbReference>
<dbReference type="PANTHER" id="PTHR33371">
    <property type="entry name" value="INTERMEMBRANE PHOSPHOLIPID TRANSPORT SYSTEM BINDING PROTEIN MLAD-RELATED"/>
    <property type="match status" value="1"/>
</dbReference>
<reference evidence="3 4" key="2">
    <citation type="journal article" date="2016" name="Genome Announc.">
        <title>Draft Genome Sequence of Erythromycin- and Oxytetracycline-Sensitive Nocardia seriolae Strain U-1 (NBRC 110359).</title>
        <authorList>
            <person name="Imajoh M."/>
            <person name="Sukeda M."/>
            <person name="Shimizu M."/>
            <person name="Yamane J."/>
            <person name="Ohnishi K."/>
            <person name="Oshima S."/>
        </authorList>
    </citation>
    <scope>NUCLEOTIDE SEQUENCE [LARGE SCALE GENOMIC DNA]</scope>
    <source>
        <strain evidence="3 4">U-1</strain>
    </source>
</reference>
<proteinExistence type="predicted"/>
<evidence type="ECO:0000313" key="3">
    <source>
        <dbReference type="EMBL" id="GAP31485.1"/>
    </source>
</evidence>
<dbReference type="RefSeq" id="WP_033090064.1">
    <property type="nucleotide sequence ID" value="NZ_AP017900.1"/>
</dbReference>
<evidence type="ECO:0000313" key="5">
    <source>
        <dbReference type="Proteomes" id="UP000180166"/>
    </source>
</evidence>
<dbReference type="GO" id="GO:0005576">
    <property type="term" value="C:extracellular region"/>
    <property type="evidence" value="ECO:0007669"/>
    <property type="project" value="TreeGrafter"/>
</dbReference>
<dbReference type="KEGG" id="nsr:NS506_05779"/>
<dbReference type="InterPro" id="IPR052336">
    <property type="entry name" value="MlaD_Phospholipid_Transporter"/>
</dbReference>
<evidence type="ECO:0000313" key="4">
    <source>
        <dbReference type="Proteomes" id="UP000037179"/>
    </source>
</evidence>
<dbReference type="EMBL" id="CP017839">
    <property type="protein sequence ID" value="APA99822.1"/>
    <property type="molecule type" value="Genomic_DNA"/>
</dbReference>
<reference evidence="4" key="1">
    <citation type="submission" date="2015-07" db="EMBL/GenBank/DDBJ databases">
        <title>Nocardia seriolae U-1 whole genome shotgun sequence.</title>
        <authorList>
            <person name="Imajoh M."/>
            <person name="Fukumoto Y."/>
            <person name="Sukeda M."/>
            <person name="Yamane J."/>
            <person name="Yamasaki K."/>
            <person name="Shimizu M."/>
            <person name="Ohnishi K."/>
            <person name="Oshima S."/>
        </authorList>
    </citation>
    <scope>NUCLEOTIDE SEQUENCE [LARGE SCALE GENOMIC DNA]</scope>
    <source>
        <strain evidence="4">U-1</strain>
    </source>
</reference>
<evidence type="ECO:0000259" key="1">
    <source>
        <dbReference type="Pfam" id="PF02470"/>
    </source>
</evidence>
<dbReference type="Proteomes" id="UP000037179">
    <property type="component" value="Unassembled WGS sequence"/>
</dbReference>
<organism evidence="3 4">
    <name type="scientific">Nocardia seriolae</name>
    <dbReference type="NCBI Taxonomy" id="37332"/>
    <lineage>
        <taxon>Bacteria</taxon>
        <taxon>Bacillati</taxon>
        <taxon>Actinomycetota</taxon>
        <taxon>Actinomycetes</taxon>
        <taxon>Mycobacteriales</taxon>
        <taxon>Nocardiaceae</taxon>
        <taxon>Nocardia</taxon>
    </lineage>
</organism>
<dbReference type="OrthoDB" id="338143at2"/>
<dbReference type="Pfam" id="PF02470">
    <property type="entry name" value="MlaD"/>
    <property type="match status" value="1"/>
</dbReference>
<name>A0A0B8NIF5_9NOCA</name>
<keyword evidence="4" id="KW-1185">Reference proteome</keyword>
<dbReference type="PANTHER" id="PTHR33371:SF17">
    <property type="entry name" value="MCE-FAMILY PROTEIN MCE1B"/>
    <property type="match status" value="1"/>
</dbReference>